<gene>
    <name evidence="1" type="ORF">M0812_02207</name>
</gene>
<comment type="caution">
    <text evidence="1">The sequence shown here is derived from an EMBL/GenBank/DDBJ whole genome shotgun (WGS) entry which is preliminary data.</text>
</comment>
<proteinExistence type="predicted"/>
<sequence length="129" mass="15198">MNKIISRTNTISVNEKHFHVQENLSELKKFVKSIDSHIKILPNTSSPKVFVKSTPSMFSMCSLPVNEPKQCFLLKRNTQFDPNLYKQQKSFMQTKNELKNAAFRRKRRQKFHSNNNTTFKTVDTFIEEL</sequence>
<name>A0AAV7Z4B0_9EUKA</name>
<evidence type="ECO:0000313" key="2">
    <source>
        <dbReference type="Proteomes" id="UP001146793"/>
    </source>
</evidence>
<evidence type="ECO:0000313" key="1">
    <source>
        <dbReference type="EMBL" id="KAJ3435077.1"/>
    </source>
</evidence>
<protein>
    <submittedName>
        <fullName evidence="1">Uncharacterized protein</fullName>
    </submittedName>
</protein>
<dbReference type="Proteomes" id="UP001146793">
    <property type="component" value="Unassembled WGS sequence"/>
</dbReference>
<dbReference type="AlphaFoldDB" id="A0AAV7Z4B0"/>
<accession>A0AAV7Z4B0</accession>
<organism evidence="1 2">
    <name type="scientific">Anaeramoeba flamelloides</name>
    <dbReference type="NCBI Taxonomy" id="1746091"/>
    <lineage>
        <taxon>Eukaryota</taxon>
        <taxon>Metamonada</taxon>
        <taxon>Anaeramoebidae</taxon>
        <taxon>Anaeramoeba</taxon>
    </lineage>
</organism>
<dbReference type="EMBL" id="JANTQA010000042">
    <property type="protein sequence ID" value="KAJ3435077.1"/>
    <property type="molecule type" value="Genomic_DNA"/>
</dbReference>
<reference evidence="1" key="1">
    <citation type="submission" date="2022-08" db="EMBL/GenBank/DDBJ databases">
        <title>Novel sulphate-reducing endosymbionts in the free-living metamonad Anaeramoeba.</title>
        <authorList>
            <person name="Jerlstrom-Hultqvist J."/>
            <person name="Cepicka I."/>
            <person name="Gallot-Lavallee L."/>
            <person name="Salas-Leiva D."/>
            <person name="Curtis B.A."/>
            <person name="Zahonova K."/>
            <person name="Pipaliya S."/>
            <person name="Dacks J."/>
            <person name="Roger A.J."/>
        </authorList>
    </citation>
    <scope>NUCLEOTIDE SEQUENCE</scope>
    <source>
        <strain evidence="1">Busselton2</strain>
    </source>
</reference>